<evidence type="ECO:0000313" key="10">
    <source>
        <dbReference type="EMBL" id="TQJ14530.1"/>
    </source>
</evidence>
<dbReference type="EMBL" id="VFMO01000001">
    <property type="protein sequence ID" value="TQJ14530.1"/>
    <property type="molecule type" value="Genomic_DNA"/>
</dbReference>
<dbReference type="GO" id="GO:0032259">
    <property type="term" value="P:methylation"/>
    <property type="evidence" value="ECO:0007669"/>
    <property type="project" value="UniProtKB-KW"/>
</dbReference>
<evidence type="ECO:0000259" key="8">
    <source>
        <dbReference type="Pfam" id="PF02384"/>
    </source>
</evidence>
<keyword evidence="5" id="KW-0949">S-adenosyl-L-methionine</keyword>
<dbReference type="GO" id="GO:0009307">
    <property type="term" value="P:DNA restriction-modification system"/>
    <property type="evidence" value="ECO:0007669"/>
    <property type="project" value="UniProtKB-KW"/>
</dbReference>
<dbReference type="Pfam" id="PF02384">
    <property type="entry name" value="N6_Mtase"/>
    <property type="match status" value="1"/>
</dbReference>
<dbReference type="SUPFAM" id="SSF53335">
    <property type="entry name" value="S-adenosyl-L-methionine-dependent methyltransferases"/>
    <property type="match status" value="1"/>
</dbReference>
<feature type="domain" description="N6 adenine-specific DNA methyltransferase N-terminal" evidence="9">
    <location>
        <begin position="8"/>
        <end position="135"/>
    </location>
</feature>
<evidence type="ECO:0000259" key="9">
    <source>
        <dbReference type="Pfam" id="PF12161"/>
    </source>
</evidence>
<dbReference type="GO" id="GO:0009007">
    <property type="term" value="F:site-specific DNA-methyltransferase (adenine-specific) activity"/>
    <property type="evidence" value="ECO:0007669"/>
    <property type="project" value="UniProtKB-EC"/>
</dbReference>
<dbReference type="PROSITE" id="PS00092">
    <property type="entry name" value="N6_MTASE"/>
    <property type="match status" value="1"/>
</dbReference>
<dbReference type="InterPro" id="IPR022749">
    <property type="entry name" value="D12N6_MeTrfase_N"/>
</dbReference>
<comment type="caution">
    <text evidence="10">The sequence shown here is derived from an EMBL/GenBank/DDBJ whole genome shotgun (WGS) entry which is preliminary data.</text>
</comment>
<dbReference type="Proteomes" id="UP000320806">
    <property type="component" value="Unassembled WGS sequence"/>
</dbReference>
<dbReference type="Gene3D" id="3.40.50.150">
    <property type="entry name" value="Vaccinia Virus protein VP39"/>
    <property type="match status" value="1"/>
</dbReference>
<evidence type="ECO:0000256" key="1">
    <source>
        <dbReference type="ARBA" id="ARBA00006594"/>
    </source>
</evidence>
<dbReference type="OrthoDB" id="9784823at2"/>
<dbReference type="RefSeq" id="WP_141928330.1">
    <property type="nucleotide sequence ID" value="NZ_BAABCI010000003.1"/>
</dbReference>
<comment type="catalytic activity">
    <reaction evidence="7">
        <text>a 2'-deoxyadenosine in DNA + S-adenosyl-L-methionine = an N(6)-methyl-2'-deoxyadenosine in DNA + S-adenosyl-L-homocysteine + H(+)</text>
        <dbReference type="Rhea" id="RHEA:15197"/>
        <dbReference type="Rhea" id="RHEA-COMP:12418"/>
        <dbReference type="Rhea" id="RHEA-COMP:12419"/>
        <dbReference type="ChEBI" id="CHEBI:15378"/>
        <dbReference type="ChEBI" id="CHEBI:57856"/>
        <dbReference type="ChEBI" id="CHEBI:59789"/>
        <dbReference type="ChEBI" id="CHEBI:90615"/>
        <dbReference type="ChEBI" id="CHEBI:90616"/>
        <dbReference type="EC" id="2.1.1.72"/>
    </reaction>
</comment>
<dbReference type="InterPro" id="IPR051537">
    <property type="entry name" value="DNA_Adenine_Mtase"/>
</dbReference>
<protein>
    <recommendedName>
        <fullName evidence="2">site-specific DNA-methyltransferase (adenine-specific)</fullName>
        <ecNumber evidence="2">2.1.1.72</ecNumber>
    </recommendedName>
</protein>
<dbReference type="PRINTS" id="PR00507">
    <property type="entry name" value="N12N6MTFRASE"/>
</dbReference>
<dbReference type="PANTHER" id="PTHR42933">
    <property type="entry name" value="SLR6095 PROTEIN"/>
    <property type="match status" value="1"/>
</dbReference>
<evidence type="ECO:0000256" key="4">
    <source>
        <dbReference type="ARBA" id="ARBA00022679"/>
    </source>
</evidence>
<name>A0A542EGS4_9MICO</name>
<dbReference type="Gene3D" id="1.20.1260.30">
    <property type="match status" value="1"/>
</dbReference>
<evidence type="ECO:0000256" key="7">
    <source>
        <dbReference type="ARBA" id="ARBA00047942"/>
    </source>
</evidence>
<reference evidence="10 11" key="1">
    <citation type="submission" date="2019-06" db="EMBL/GenBank/DDBJ databases">
        <title>Sequencing the genomes of 1000 actinobacteria strains.</title>
        <authorList>
            <person name="Klenk H.-P."/>
        </authorList>
    </citation>
    <scope>NUCLEOTIDE SEQUENCE [LARGE SCALE GENOMIC DNA]</scope>
    <source>
        <strain evidence="10 11">DSM 19828</strain>
    </source>
</reference>
<evidence type="ECO:0000256" key="6">
    <source>
        <dbReference type="ARBA" id="ARBA00022747"/>
    </source>
</evidence>
<evidence type="ECO:0000256" key="2">
    <source>
        <dbReference type="ARBA" id="ARBA00011900"/>
    </source>
</evidence>
<sequence>MSALGGLIWNIADQLRGVYKPAQYGTATLPFLILRRMECVLADEREAINELVAKTPNDDVLAAMLRKKYGLHFWNRTDYTLQSLLGDPENLADNLIDYVTGFSSNVADIFDKFEFSKTVNKLDDNERLYLIVDQFSDIDLRPETVSNADMGEVFEHLIFKFSTASNETAGEHFTPRDAIRLIVDLVLAADDELLATPGVVRSIYDPTAGTGGMLSVAEEAILTMNPKAKVTLAGQELNAESYAVCKSDMIGKGQAVDSIRLGDTLRNDRHDETRFDYCLSNPPYGGDWKAAEAVVRKEHELGQGRFDAGLPRISDGQMLFLQHLASKMRPATSGVENSGGRAGIVLNGSPLFTGGAGSGESEIRRWMIESDLVDCIVALPTNMFYNTGIATYVWILDNHKPKERRGKIQLIDGTARWQKLRKNLGSKNREIGEADRAAIVKLYDDFAETDESKILRPADFGYWEITVEQPLRLRFEVTTESMDAALALKPVLKLDESDQHAVRTALLSLTGKVWTNRDEFTKALRLAIKAAGTTVGTPVIKALWQSIGERDEAADICTDAKGVIEPDTDLRDTELVPFRDDIQTYFEREVKPHVPDAWIDESKTKIGYEIPFTRLFYKYVPPRPLEEIDAELNQLTAEIIELLQAVES</sequence>
<keyword evidence="11" id="KW-1185">Reference proteome</keyword>
<evidence type="ECO:0000256" key="5">
    <source>
        <dbReference type="ARBA" id="ARBA00022691"/>
    </source>
</evidence>
<keyword evidence="4" id="KW-0808">Transferase</keyword>
<dbReference type="InterPro" id="IPR038333">
    <property type="entry name" value="T1MK-like_N_sf"/>
</dbReference>
<keyword evidence="6" id="KW-0680">Restriction system</keyword>
<dbReference type="InterPro" id="IPR003356">
    <property type="entry name" value="DNA_methylase_A-5"/>
</dbReference>
<evidence type="ECO:0000313" key="11">
    <source>
        <dbReference type="Proteomes" id="UP000320806"/>
    </source>
</evidence>
<dbReference type="EC" id="2.1.1.72" evidence="2"/>
<dbReference type="PANTHER" id="PTHR42933:SF3">
    <property type="entry name" value="TYPE I RESTRICTION ENZYME MJAVIII METHYLASE SUBUNIT"/>
    <property type="match status" value="1"/>
</dbReference>
<dbReference type="Pfam" id="PF12161">
    <property type="entry name" value="HsdM_N"/>
    <property type="match status" value="1"/>
</dbReference>
<dbReference type="GO" id="GO:0003677">
    <property type="term" value="F:DNA binding"/>
    <property type="evidence" value="ECO:0007669"/>
    <property type="project" value="InterPro"/>
</dbReference>
<dbReference type="InterPro" id="IPR002052">
    <property type="entry name" value="DNA_methylase_N6_adenine_CS"/>
</dbReference>
<organism evidence="10 11">
    <name type="scientific">Yimella lutea</name>
    <dbReference type="NCBI Taxonomy" id="587872"/>
    <lineage>
        <taxon>Bacteria</taxon>
        <taxon>Bacillati</taxon>
        <taxon>Actinomycetota</taxon>
        <taxon>Actinomycetes</taxon>
        <taxon>Micrococcales</taxon>
        <taxon>Dermacoccaceae</taxon>
        <taxon>Yimella</taxon>
    </lineage>
</organism>
<feature type="domain" description="DNA methylase adenine-specific" evidence="8">
    <location>
        <begin position="148"/>
        <end position="450"/>
    </location>
</feature>
<dbReference type="AlphaFoldDB" id="A0A542EGS4"/>
<proteinExistence type="inferred from homology"/>
<dbReference type="InterPro" id="IPR029063">
    <property type="entry name" value="SAM-dependent_MTases_sf"/>
</dbReference>
<comment type="similarity">
    <text evidence="1">Belongs to the N(4)/N(6)-methyltransferase family.</text>
</comment>
<keyword evidence="3" id="KW-0489">Methyltransferase</keyword>
<accession>A0A542EGS4</accession>
<dbReference type="GO" id="GO:0008170">
    <property type="term" value="F:N-methyltransferase activity"/>
    <property type="evidence" value="ECO:0007669"/>
    <property type="project" value="InterPro"/>
</dbReference>
<gene>
    <name evidence="10" type="ORF">FB459_1997</name>
</gene>
<evidence type="ECO:0000256" key="3">
    <source>
        <dbReference type="ARBA" id="ARBA00022603"/>
    </source>
</evidence>